<accession>W7TMN6</accession>
<evidence type="ECO:0000313" key="1">
    <source>
        <dbReference type="EMBL" id="EWM28365.1"/>
    </source>
</evidence>
<dbReference type="EMBL" id="AZIL01000330">
    <property type="protein sequence ID" value="EWM28365.1"/>
    <property type="molecule type" value="Genomic_DNA"/>
</dbReference>
<reference evidence="1 2" key="1">
    <citation type="journal article" date="2014" name="Mol. Plant">
        <title>Chromosome Scale Genome Assembly and Transcriptome Profiling of Nannochloropsis gaditana in Nitrogen Depletion.</title>
        <authorList>
            <person name="Corteggiani Carpinelli E."/>
            <person name="Telatin A."/>
            <person name="Vitulo N."/>
            <person name="Forcato C."/>
            <person name="D'Angelo M."/>
            <person name="Schiavon R."/>
            <person name="Vezzi A."/>
            <person name="Giacometti G.M."/>
            <person name="Morosinotto T."/>
            <person name="Valle G."/>
        </authorList>
    </citation>
    <scope>NUCLEOTIDE SEQUENCE [LARGE SCALE GENOMIC DNA]</scope>
    <source>
        <strain evidence="1 2">B-31</strain>
    </source>
</reference>
<evidence type="ECO:0000313" key="2">
    <source>
        <dbReference type="Proteomes" id="UP000019335"/>
    </source>
</evidence>
<organism evidence="1 2">
    <name type="scientific">Nannochloropsis gaditana</name>
    <dbReference type="NCBI Taxonomy" id="72520"/>
    <lineage>
        <taxon>Eukaryota</taxon>
        <taxon>Sar</taxon>
        <taxon>Stramenopiles</taxon>
        <taxon>Ochrophyta</taxon>
        <taxon>Eustigmatophyceae</taxon>
        <taxon>Eustigmatales</taxon>
        <taxon>Monodopsidaceae</taxon>
        <taxon>Nannochloropsis</taxon>
    </lineage>
</organism>
<gene>
    <name evidence="1" type="ORF">Naga_101258g2</name>
</gene>
<name>W7TMN6_9STRA</name>
<keyword evidence="2" id="KW-1185">Reference proteome</keyword>
<comment type="caution">
    <text evidence="1">The sequence shown here is derived from an EMBL/GenBank/DDBJ whole genome shotgun (WGS) entry which is preliminary data.</text>
</comment>
<protein>
    <submittedName>
        <fullName evidence="1">Uncharacterized protein</fullName>
    </submittedName>
</protein>
<proteinExistence type="predicted"/>
<sequence>MDKNRSNAYNFRKQHETRCDEVTERLQPGKGLSSDVGVLLAPNIVRIVPEVASPALSGRSLIPPVNEAQKREPFLQKKESNICVSIKWRLPW</sequence>
<dbReference type="AlphaFoldDB" id="W7TMN6"/>
<dbReference type="Proteomes" id="UP000019335">
    <property type="component" value="Chromosome 5"/>
</dbReference>